<feature type="domain" description="PNPLA" evidence="4">
    <location>
        <begin position="1"/>
        <end position="182"/>
    </location>
</feature>
<feature type="short sequence motif" description="GXSXG" evidence="2">
    <location>
        <begin position="38"/>
        <end position="42"/>
    </location>
</feature>
<organism evidence="5 6">
    <name type="scientific">Hephaestia caeni</name>
    <dbReference type="NCBI Taxonomy" id="645617"/>
    <lineage>
        <taxon>Bacteria</taxon>
        <taxon>Pseudomonadati</taxon>
        <taxon>Pseudomonadota</taxon>
        <taxon>Alphaproteobacteria</taxon>
        <taxon>Sphingomonadales</taxon>
        <taxon>Sphingomonadaceae</taxon>
        <taxon>Hephaestia</taxon>
    </lineage>
</organism>
<dbReference type="PROSITE" id="PS51635">
    <property type="entry name" value="PNPLA"/>
    <property type="match status" value="1"/>
</dbReference>
<sequence length="316" mass="34163">MARFTTAVLERLQDWRSVPVGGNPARLPVREAFEVMAGTSAGALCVAGLLMGRTPAELSAMFDEEGPKIFPDRGWRGKLRWAFKAKYERGPLEDAVARAMGDADPELGELDGIVAFPAIDETNGQPVVFTNVNPVHRSIKLRDAVLASASAPTYFPAHRIAQTGRRYVDGGLYANAPDLCAVMIARQTWPHLALSDLHLVSIGTTAVSLKSPYGDDHPGAAGLLSWATRPPARLLTLAMRSQTDHVMDLLPQMDLADFIRIDALLDAAEQEKLELDNASAHARQALARAGVSAVAALDSVASRRLRTIIGRQRWSA</sequence>
<evidence type="ECO:0000313" key="6">
    <source>
        <dbReference type="Proteomes" id="UP000266568"/>
    </source>
</evidence>
<dbReference type="InterPro" id="IPR002641">
    <property type="entry name" value="PNPLA_dom"/>
</dbReference>
<dbReference type="SUPFAM" id="SSF52151">
    <property type="entry name" value="FabD/lysophospholipase-like"/>
    <property type="match status" value="1"/>
</dbReference>
<dbReference type="InterPro" id="IPR016035">
    <property type="entry name" value="Acyl_Trfase/lysoPLipase"/>
</dbReference>
<feature type="active site" description="Proton acceptor" evidence="2">
    <location>
        <position position="169"/>
    </location>
</feature>
<comment type="caution">
    <text evidence="5">The sequence shown here is derived from an EMBL/GenBank/DDBJ whole genome shotgun (WGS) entry which is preliminary data.</text>
</comment>
<keyword evidence="2" id="KW-0442">Lipid degradation</keyword>
<proteinExistence type="predicted"/>
<accession>A0A397PGR1</accession>
<keyword evidence="2 5" id="KW-0378">Hydrolase</keyword>
<gene>
    <name evidence="5" type="ORF">DFR49_0897</name>
</gene>
<keyword evidence="6" id="KW-1185">Reference proteome</keyword>
<dbReference type="EMBL" id="QXDC01000002">
    <property type="protein sequence ID" value="RIA46357.1"/>
    <property type="molecule type" value="Genomic_DNA"/>
</dbReference>
<name>A0A397PGR1_9SPHN</name>
<keyword evidence="3" id="KW-0175">Coiled coil</keyword>
<evidence type="ECO:0000256" key="1">
    <source>
        <dbReference type="ARBA" id="ARBA00023098"/>
    </source>
</evidence>
<dbReference type="GO" id="GO:0016787">
    <property type="term" value="F:hydrolase activity"/>
    <property type="evidence" value="ECO:0007669"/>
    <property type="project" value="UniProtKB-UniRule"/>
</dbReference>
<dbReference type="PANTHER" id="PTHR24138">
    <property type="entry name" value="INTRACELLLAR PHOSPHOLIPASE A FAMILY"/>
    <property type="match status" value="1"/>
</dbReference>
<feature type="short sequence motif" description="DGA/G" evidence="2">
    <location>
        <begin position="169"/>
        <end position="171"/>
    </location>
</feature>
<dbReference type="Proteomes" id="UP000266568">
    <property type="component" value="Unassembled WGS sequence"/>
</dbReference>
<dbReference type="GO" id="GO:0016042">
    <property type="term" value="P:lipid catabolic process"/>
    <property type="evidence" value="ECO:0007669"/>
    <property type="project" value="UniProtKB-UniRule"/>
</dbReference>
<dbReference type="AlphaFoldDB" id="A0A397PGR1"/>
<dbReference type="Gene3D" id="3.40.1090.10">
    <property type="entry name" value="Cytosolic phospholipase A2 catalytic domain"/>
    <property type="match status" value="1"/>
</dbReference>
<feature type="coiled-coil region" evidence="3">
    <location>
        <begin position="261"/>
        <end position="288"/>
    </location>
</feature>
<evidence type="ECO:0000256" key="3">
    <source>
        <dbReference type="SAM" id="Coils"/>
    </source>
</evidence>
<dbReference type="InterPro" id="IPR047156">
    <property type="entry name" value="Teg/CotR/CapV-like"/>
</dbReference>
<feature type="active site" description="Nucleophile" evidence="2">
    <location>
        <position position="40"/>
    </location>
</feature>
<comment type="caution">
    <text evidence="2">Lacks conserved residue(s) required for the propagation of feature annotation.</text>
</comment>
<keyword evidence="1 2" id="KW-0443">Lipid metabolism</keyword>
<evidence type="ECO:0000313" key="5">
    <source>
        <dbReference type="EMBL" id="RIA46357.1"/>
    </source>
</evidence>
<dbReference type="CDD" id="cd07199">
    <property type="entry name" value="Pat17_PNPLA8_PNPLA9_like"/>
    <property type="match status" value="1"/>
</dbReference>
<evidence type="ECO:0000256" key="2">
    <source>
        <dbReference type="PROSITE-ProRule" id="PRU01161"/>
    </source>
</evidence>
<dbReference type="Pfam" id="PF01734">
    <property type="entry name" value="Patatin"/>
    <property type="match status" value="1"/>
</dbReference>
<evidence type="ECO:0000259" key="4">
    <source>
        <dbReference type="PROSITE" id="PS51635"/>
    </source>
</evidence>
<dbReference type="PANTHER" id="PTHR24138:SF10">
    <property type="entry name" value="PHOSPHOLIPASE A2"/>
    <property type="match status" value="1"/>
</dbReference>
<protein>
    <submittedName>
        <fullName evidence="5">Patatin-like phospholipase/acyl hydrolase</fullName>
    </submittedName>
</protein>
<reference evidence="5 6" key="1">
    <citation type="submission" date="2018-08" db="EMBL/GenBank/DDBJ databases">
        <title>Genomic Encyclopedia of Type Strains, Phase IV (KMG-IV): sequencing the most valuable type-strain genomes for metagenomic binning, comparative biology and taxonomic classification.</title>
        <authorList>
            <person name="Goeker M."/>
        </authorList>
    </citation>
    <scope>NUCLEOTIDE SEQUENCE [LARGE SCALE GENOMIC DNA]</scope>
    <source>
        <strain evidence="5 6">DSM 25527</strain>
    </source>
</reference>